<evidence type="ECO:0000313" key="3">
    <source>
        <dbReference type="Proteomes" id="UP001454036"/>
    </source>
</evidence>
<evidence type="ECO:0000313" key="2">
    <source>
        <dbReference type="EMBL" id="GAA0171301.1"/>
    </source>
</evidence>
<evidence type="ECO:0000256" key="1">
    <source>
        <dbReference type="SAM" id="MobiDB-lite"/>
    </source>
</evidence>
<sequence length="88" mass="10258">MKLLRRQTSSFFEQLRRPLVRTDPKQATTRDWATSSSCGNRSRTPATSFELDQRTQLLPTYLKQPRTNSNGLLSPIELYVATDDFFFR</sequence>
<comment type="caution">
    <text evidence="2">The sequence shown here is derived from an EMBL/GenBank/DDBJ whole genome shotgun (WGS) entry which is preliminary data.</text>
</comment>
<keyword evidence="3" id="KW-1185">Reference proteome</keyword>
<feature type="region of interest" description="Disordered" evidence="1">
    <location>
        <begin position="23"/>
        <end position="45"/>
    </location>
</feature>
<reference evidence="2 3" key="1">
    <citation type="submission" date="2024-01" db="EMBL/GenBank/DDBJ databases">
        <title>The complete chloroplast genome sequence of Lithospermum erythrorhizon: insights into the phylogenetic relationship among Boraginaceae species and the maternal lineages of purple gromwells.</title>
        <authorList>
            <person name="Okada T."/>
            <person name="Watanabe K."/>
        </authorList>
    </citation>
    <scope>NUCLEOTIDE SEQUENCE [LARGE SCALE GENOMIC DNA]</scope>
</reference>
<dbReference type="EMBL" id="BAABME010007615">
    <property type="protein sequence ID" value="GAA0171301.1"/>
    <property type="molecule type" value="Genomic_DNA"/>
</dbReference>
<feature type="compositionally biased region" description="Polar residues" evidence="1">
    <location>
        <begin position="25"/>
        <end position="45"/>
    </location>
</feature>
<name>A0AAV3R7I5_LITER</name>
<organism evidence="2 3">
    <name type="scientific">Lithospermum erythrorhizon</name>
    <name type="common">Purple gromwell</name>
    <name type="synonym">Lithospermum officinale var. erythrorhizon</name>
    <dbReference type="NCBI Taxonomy" id="34254"/>
    <lineage>
        <taxon>Eukaryota</taxon>
        <taxon>Viridiplantae</taxon>
        <taxon>Streptophyta</taxon>
        <taxon>Embryophyta</taxon>
        <taxon>Tracheophyta</taxon>
        <taxon>Spermatophyta</taxon>
        <taxon>Magnoliopsida</taxon>
        <taxon>eudicotyledons</taxon>
        <taxon>Gunneridae</taxon>
        <taxon>Pentapetalae</taxon>
        <taxon>asterids</taxon>
        <taxon>lamiids</taxon>
        <taxon>Boraginales</taxon>
        <taxon>Boraginaceae</taxon>
        <taxon>Boraginoideae</taxon>
        <taxon>Lithospermeae</taxon>
        <taxon>Lithospermum</taxon>
    </lineage>
</organism>
<dbReference type="AlphaFoldDB" id="A0AAV3R7I5"/>
<accession>A0AAV3R7I5</accession>
<proteinExistence type="predicted"/>
<gene>
    <name evidence="2" type="ORF">LIER_25367</name>
</gene>
<protein>
    <submittedName>
        <fullName evidence="2">Uncharacterized protein</fullName>
    </submittedName>
</protein>
<dbReference type="Proteomes" id="UP001454036">
    <property type="component" value="Unassembled WGS sequence"/>
</dbReference>